<feature type="transmembrane region" description="Helical" evidence="11">
    <location>
        <begin position="72"/>
        <end position="90"/>
    </location>
</feature>
<dbReference type="InterPro" id="IPR003352">
    <property type="entry name" value="PTS_EIIC"/>
</dbReference>
<dbReference type="GO" id="GO:0005886">
    <property type="term" value="C:plasma membrane"/>
    <property type="evidence" value="ECO:0007669"/>
    <property type="project" value="UniProtKB-SubCell"/>
</dbReference>
<keyword evidence="6" id="KW-0598">Phosphotransferase system</keyword>
<reference evidence="15" key="1">
    <citation type="submission" date="2004-12" db="EMBL/GenBank/DDBJ databases">
        <title>The genome sequence of Borrelia hermsii and Borrelia turicatae: comparative analysis of two agents of endemic N. America relapsing fever.</title>
        <authorList>
            <person name="Porcella S.F."/>
            <person name="Raffel S.J."/>
            <person name="Schrumpf M.E."/>
            <person name="Montgomery B."/>
            <person name="Smith T."/>
            <person name="Schwan T.G."/>
        </authorList>
    </citation>
    <scope>NUCLEOTIDE SEQUENCE [LARGE SCALE GENOMIC DNA]</scope>
    <source>
        <strain evidence="15">HS1 / DAH</strain>
    </source>
</reference>
<keyword evidence="9 11" id="KW-0472">Membrane</keyword>
<dbReference type="EC" id="2.7.1.69" evidence="14"/>
<feature type="transmembrane region" description="Helical" evidence="11">
    <location>
        <begin position="24"/>
        <end position="45"/>
    </location>
</feature>
<evidence type="ECO:0000256" key="1">
    <source>
        <dbReference type="ARBA" id="ARBA00004651"/>
    </source>
</evidence>
<evidence type="ECO:0000259" key="12">
    <source>
        <dbReference type="PROSITE" id="PS51098"/>
    </source>
</evidence>
<feature type="domain" description="PTS EIIC type-1" evidence="13">
    <location>
        <begin position="12"/>
        <end position="430"/>
    </location>
</feature>
<evidence type="ECO:0000256" key="8">
    <source>
        <dbReference type="ARBA" id="ARBA00022989"/>
    </source>
</evidence>
<evidence type="ECO:0000256" key="2">
    <source>
        <dbReference type="ARBA" id="ARBA00022448"/>
    </source>
</evidence>
<keyword evidence="7 11" id="KW-0812">Transmembrane</keyword>
<name>A0AA34R3I9_BORHD</name>
<dbReference type="Gene3D" id="3.30.1360.60">
    <property type="entry name" value="Glucose permease domain IIB"/>
    <property type="match status" value="1"/>
</dbReference>
<dbReference type="GO" id="GO:0009401">
    <property type="term" value="P:phosphoenolpyruvate-dependent sugar phosphotransferase system"/>
    <property type="evidence" value="ECO:0007669"/>
    <property type="project" value="UniProtKB-KW"/>
</dbReference>
<dbReference type="InterPro" id="IPR013013">
    <property type="entry name" value="PTS_EIIC_1"/>
</dbReference>
<gene>
    <name evidence="14" type="ordered locus">BH0116</name>
</gene>
<dbReference type="SUPFAM" id="SSF55604">
    <property type="entry name" value="Glucose permease domain IIB"/>
    <property type="match status" value="1"/>
</dbReference>
<dbReference type="PANTHER" id="PTHR30009">
    <property type="entry name" value="CYTOCHROME C-TYPE SYNTHESIS PROTEIN AND PTS TRANSMEMBRANE COMPONENT"/>
    <property type="match status" value="1"/>
</dbReference>
<feature type="domain" description="PTS EIIB type-1" evidence="12">
    <location>
        <begin position="443"/>
        <end position="524"/>
    </location>
</feature>
<feature type="transmembrane region" description="Helical" evidence="11">
    <location>
        <begin position="396"/>
        <end position="414"/>
    </location>
</feature>
<feature type="transmembrane region" description="Helical" evidence="11">
    <location>
        <begin position="292"/>
        <end position="311"/>
    </location>
</feature>
<evidence type="ECO:0000256" key="6">
    <source>
        <dbReference type="ARBA" id="ARBA00022683"/>
    </source>
</evidence>
<comment type="caution">
    <text evidence="10">Lacks conserved residue(s) required for the propagation of feature annotation.</text>
</comment>
<evidence type="ECO:0000256" key="9">
    <source>
        <dbReference type="ARBA" id="ARBA00023136"/>
    </source>
</evidence>
<dbReference type="Pfam" id="PF02378">
    <property type="entry name" value="PTS_EIIC"/>
    <property type="match status" value="1"/>
</dbReference>
<evidence type="ECO:0000256" key="10">
    <source>
        <dbReference type="PROSITE-ProRule" id="PRU00421"/>
    </source>
</evidence>
<dbReference type="PROSITE" id="PS51103">
    <property type="entry name" value="PTS_EIIC_TYPE_1"/>
    <property type="match status" value="1"/>
</dbReference>
<feature type="transmembrane region" description="Helical" evidence="11">
    <location>
        <begin position="340"/>
        <end position="362"/>
    </location>
</feature>
<keyword evidence="3" id="KW-1003">Cell membrane</keyword>
<protein>
    <submittedName>
        <fullName evidence="14">PTS system, glucose-specific IIABC component</fullName>
        <ecNumber evidence="14">2.7.1.69</ecNumber>
    </submittedName>
</protein>
<sequence length="570" mass="63545">MERPIVINFFKVLRFANLQKFSNAVRLPISVLTIFCLMLGIGSALSSPSNLFYVDNIVFKVVLGLIKNTSNIIILNIPLLFVIGITVGVARAQKGPAALSALIGYLIFNVTENYFLDLFSELVEPNLMSSVGQVNILGIQTLNTGILGALSVGLLVGYLHNKFYYIELPGPFNFFAGFRFVPIVVFPFCILLGGIFVFIWPYFNELIVSFGFFIAKFNYFDSFLYGVLNRMLIPLGLHSILTFPFNFTSLGGTEVINGQVVGGIQNIFYAQLSDPYLTRFSSSISRFNSGFYLSIMFGLPGAAFGVYRGIIHDDKSKVFSLLFSGAFAAFLTGITEPLEFLFVFTAPLLYFVHAIYTGFALLIANVFDIAVGAAFSAGFFDFFMFGILQGHDKTNWIYLLPLGFAFFALYYFTFKWVYNYFDFQIFGVGEPFFAGIEGEVEGMGIAHLIIQGLGNLDNIQEFDVVSTDLSFVVFSPELISEDILKKTGALNIVTIDNTIKIDYGTNVYYIKKAIENYSPERLFKASVVVASDNVKQGIKAYIEMKEDDKLEKQGSTGKLYKLNDNNDNDN</sequence>
<proteinExistence type="predicted"/>
<dbReference type="InterPro" id="IPR036878">
    <property type="entry name" value="Glu_permease_IIB"/>
</dbReference>
<keyword evidence="2" id="KW-0813">Transport</keyword>
<accession>A0AA34R3I9</accession>
<evidence type="ECO:0000256" key="5">
    <source>
        <dbReference type="ARBA" id="ARBA00022679"/>
    </source>
</evidence>
<feature type="transmembrane region" description="Helical" evidence="11">
    <location>
        <begin position="97"/>
        <end position="116"/>
    </location>
</feature>
<evidence type="ECO:0000256" key="4">
    <source>
        <dbReference type="ARBA" id="ARBA00022597"/>
    </source>
</evidence>
<feature type="transmembrane region" description="Helical" evidence="11">
    <location>
        <begin position="180"/>
        <end position="203"/>
    </location>
</feature>
<evidence type="ECO:0000256" key="3">
    <source>
        <dbReference type="ARBA" id="ARBA00022475"/>
    </source>
</evidence>
<evidence type="ECO:0000313" key="14">
    <source>
        <dbReference type="EMBL" id="AAX16637.1"/>
    </source>
</evidence>
<evidence type="ECO:0000259" key="13">
    <source>
        <dbReference type="PROSITE" id="PS51103"/>
    </source>
</evidence>
<dbReference type="InterPro" id="IPR001996">
    <property type="entry name" value="PTS_IIB_1"/>
</dbReference>
<evidence type="ECO:0000313" key="15">
    <source>
        <dbReference type="Proteomes" id="UP000008834"/>
    </source>
</evidence>
<organism evidence="14 15">
    <name type="scientific">Borrelia hermsii (strain HS1 / DAH)</name>
    <dbReference type="NCBI Taxonomy" id="314723"/>
    <lineage>
        <taxon>Bacteria</taxon>
        <taxon>Pseudomonadati</taxon>
        <taxon>Spirochaetota</taxon>
        <taxon>Spirochaetia</taxon>
        <taxon>Spirochaetales</taxon>
        <taxon>Borreliaceae</taxon>
        <taxon>Borrelia</taxon>
    </lineage>
</organism>
<feature type="transmembrane region" description="Helical" evidence="11">
    <location>
        <begin position="136"/>
        <end position="159"/>
    </location>
</feature>
<keyword evidence="5 14" id="KW-0808">Transferase</keyword>
<evidence type="ECO:0000256" key="7">
    <source>
        <dbReference type="ARBA" id="ARBA00022692"/>
    </source>
</evidence>
<keyword evidence="4" id="KW-0762">Sugar transport</keyword>
<dbReference type="Proteomes" id="UP000008834">
    <property type="component" value="Chromosome"/>
</dbReference>
<keyword evidence="8 11" id="KW-1133">Transmembrane helix</keyword>
<feature type="transmembrane region" description="Helical" evidence="11">
    <location>
        <begin position="369"/>
        <end position="390"/>
    </location>
</feature>
<feature type="transmembrane region" description="Helical" evidence="11">
    <location>
        <begin position="318"/>
        <end position="334"/>
    </location>
</feature>
<dbReference type="GO" id="GO:0008982">
    <property type="term" value="F:protein-N(PI)-phosphohistidine-sugar phosphotransferase activity"/>
    <property type="evidence" value="ECO:0007669"/>
    <property type="project" value="InterPro"/>
</dbReference>
<dbReference type="GO" id="GO:0090563">
    <property type="term" value="F:protein-phosphocysteine-sugar phosphotransferase activity"/>
    <property type="evidence" value="ECO:0007669"/>
    <property type="project" value="TreeGrafter"/>
</dbReference>
<dbReference type="PROSITE" id="PS51098">
    <property type="entry name" value="PTS_EIIB_TYPE_1"/>
    <property type="match status" value="1"/>
</dbReference>
<dbReference type="PANTHER" id="PTHR30009:SF24">
    <property type="entry name" value="PTS SYSTEM, IIBC COMPONENT"/>
    <property type="match status" value="1"/>
</dbReference>
<evidence type="ECO:0000256" key="11">
    <source>
        <dbReference type="SAM" id="Phobius"/>
    </source>
</evidence>
<dbReference type="InterPro" id="IPR050429">
    <property type="entry name" value="PTS_Glucose_EIICBA"/>
</dbReference>
<dbReference type="KEGG" id="bhr:BH0116"/>
<dbReference type="EMBL" id="CP000048">
    <property type="protein sequence ID" value="AAX16637.1"/>
    <property type="molecule type" value="Genomic_DNA"/>
</dbReference>
<dbReference type="AlphaFoldDB" id="A0AA34R3I9"/>
<comment type="subcellular location">
    <subcellularLocation>
        <location evidence="1">Cell membrane</location>
        <topology evidence="1">Multi-pass membrane protein</topology>
    </subcellularLocation>
</comment>